<evidence type="ECO:0000259" key="8">
    <source>
        <dbReference type="SMART" id="SM00865"/>
    </source>
</evidence>
<feature type="domain" description="Tubulin/FtsZ GTPase" evidence="7">
    <location>
        <begin position="15"/>
        <end position="205"/>
    </location>
</feature>
<keyword evidence="2 5" id="KW-0547">Nucleotide-binding</keyword>
<dbReference type="SUPFAM" id="SSF52490">
    <property type="entry name" value="Tubulin nucleotide-binding domain-like"/>
    <property type="match status" value="1"/>
</dbReference>
<dbReference type="PROSITE" id="PS01134">
    <property type="entry name" value="FTSZ_1"/>
    <property type="match status" value="1"/>
</dbReference>
<keyword evidence="5 6" id="KW-0132">Cell division</keyword>
<dbReference type="GO" id="GO:0003924">
    <property type="term" value="F:GTPase activity"/>
    <property type="evidence" value="ECO:0007669"/>
    <property type="project" value="UniProtKB-UniRule"/>
</dbReference>
<comment type="similarity">
    <text evidence="1 5 6">Belongs to the FtsZ family.</text>
</comment>
<dbReference type="SMART" id="SM00864">
    <property type="entry name" value="Tubulin"/>
    <property type="match status" value="1"/>
</dbReference>
<organism evidence="9 10">
    <name type="scientific">Mycoplasmopsis mustelae</name>
    <dbReference type="NCBI Taxonomy" id="171289"/>
    <lineage>
        <taxon>Bacteria</taxon>
        <taxon>Bacillati</taxon>
        <taxon>Mycoplasmatota</taxon>
        <taxon>Mycoplasmoidales</taxon>
        <taxon>Metamycoplasmataceae</taxon>
        <taxon>Mycoplasmopsis</taxon>
    </lineage>
</organism>
<dbReference type="InterPro" id="IPR008280">
    <property type="entry name" value="Tub_FtsZ_C"/>
</dbReference>
<dbReference type="InterPro" id="IPR018316">
    <property type="entry name" value="Tubulin/FtsZ_2-layer-sand-dom"/>
</dbReference>
<dbReference type="AlphaFoldDB" id="A0A4R7UDW7"/>
<dbReference type="OrthoDB" id="9813375at2"/>
<dbReference type="Proteomes" id="UP000295757">
    <property type="component" value="Unassembled WGS sequence"/>
</dbReference>
<evidence type="ECO:0000256" key="5">
    <source>
        <dbReference type="HAMAP-Rule" id="MF_00909"/>
    </source>
</evidence>
<keyword evidence="5 6" id="KW-0131">Cell cycle</keyword>
<dbReference type="InterPro" id="IPR003008">
    <property type="entry name" value="Tubulin_FtsZ_GTPase"/>
</dbReference>
<evidence type="ECO:0000256" key="1">
    <source>
        <dbReference type="ARBA" id="ARBA00009690"/>
    </source>
</evidence>
<evidence type="ECO:0000256" key="2">
    <source>
        <dbReference type="ARBA" id="ARBA00022741"/>
    </source>
</evidence>
<proteinExistence type="inferred from homology"/>
<evidence type="ECO:0000313" key="10">
    <source>
        <dbReference type="Proteomes" id="UP000295757"/>
    </source>
</evidence>
<reference evidence="9 10" key="1">
    <citation type="submission" date="2019-03" db="EMBL/GenBank/DDBJ databases">
        <title>Genomic Encyclopedia of Archaeal and Bacterial Type Strains, Phase II (KMG-II): from individual species to whole genera.</title>
        <authorList>
            <person name="Goeker M."/>
        </authorList>
    </citation>
    <scope>NUCLEOTIDE SEQUENCE [LARGE SCALE GENOMIC DNA]</scope>
    <source>
        <strain evidence="9 10">ATCC 35214</strain>
    </source>
</reference>
<evidence type="ECO:0000256" key="6">
    <source>
        <dbReference type="RuleBase" id="RU000631"/>
    </source>
</evidence>
<keyword evidence="3 5" id="KW-0342">GTP-binding</keyword>
<dbReference type="GO" id="GO:0051258">
    <property type="term" value="P:protein polymerization"/>
    <property type="evidence" value="ECO:0007669"/>
    <property type="project" value="UniProtKB-UniRule"/>
</dbReference>
<dbReference type="Pfam" id="PF12327">
    <property type="entry name" value="FtsZ_C"/>
    <property type="match status" value="1"/>
</dbReference>
<protein>
    <recommendedName>
        <fullName evidence="5 6">Cell division protein FtsZ</fullName>
    </recommendedName>
</protein>
<evidence type="ECO:0000256" key="4">
    <source>
        <dbReference type="ARBA" id="ARBA00023210"/>
    </source>
</evidence>
<dbReference type="EMBL" id="SOCN01000001">
    <property type="protein sequence ID" value="TDV24111.1"/>
    <property type="molecule type" value="Genomic_DNA"/>
</dbReference>
<dbReference type="InterPro" id="IPR024757">
    <property type="entry name" value="FtsZ_C"/>
</dbReference>
<keyword evidence="10" id="KW-1185">Reference proteome</keyword>
<dbReference type="GO" id="GO:0005525">
    <property type="term" value="F:GTP binding"/>
    <property type="evidence" value="ECO:0007669"/>
    <property type="project" value="UniProtKB-UniRule"/>
</dbReference>
<dbReference type="Gene3D" id="3.40.50.1440">
    <property type="entry name" value="Tubulin/FtsZ, GTPase domain"/>
    <property type="match status" value="1"/>
</dbReference>
<accession>A0A4R7UDW7</accession>
<keyword evidence="5" id="KW-0963">Cytoplasm</keyword>
<dbReference type="GO" id="GO:0000917">
    <property type="term" value="P:division septum assembly"/>
    <property type="evidence" value="ECO:0007669"/>
    <property type="project" value="UniProtKB-KW"/>
</dbReference>
<name>A0A4R7UDW7_9BACT</name>
<dbReference type="GO" id="GO:0043093">
    <property type="term" value="P:FtsZ-dependent cytokinesis"/>
    <property type="evidence" value="ECO:0007669"/>
    <property type="project" value="UniProtKB-UniRule"/>
</dbReference>
<dbReference type="RefSeq" id="WP_134110018.1">
    <property type="nucleotide sequence ID" value="NZ_SOCN01000001.1"/>
</dbReference>
<feature type="binding site" evidence="5">
    <location>
        <position position="140"/>
    </location>
    <ligand>
        <name>GTP</name>
        <dbReference type="ChEBI" id="CHEBI:37565"/>
    </ligand>
</feature>
<dbReference type="PRINTS" id="PR00423">
    <property type="entry name" value="CELLDVISFTSZ"/>
</dbReference>
<dbReference type="CDD" id="cd02201">
    <property type="entry name" value="FtsZ_type1"/>
    <property type="match status" value="1"/>
</dbReference>
<dbReference type="InterPro" id="IPR036525">
    <property type="entry name" value="Tubulin/FtsZ_GTPase_sf"/>
</dbReference>
<dbReference type="GO" id="GO:0005737">
    <property type="term" value="C:cytoplasm"/>
    <property type="evidence" value="ECO:0007669"/>
    <property type="project" value="UniProtKB-SubCell"/>
</dbReference>
<dbReference type="HAMAP" id="MF_00909">
    <property type="entry name" value="FtsZ"/>
    <property type="match status" value="1"/>
</dbReference>
<comment type="caution">
    <text evidence="9">The sequence shown here is derived from an EMBL/GenBank/DDBJ whole genome shotgun (WGS) entry which is preliminary data.</text>
</comment>
<comment type="subunit">
    <text evidence="5">Homodimer. Polymerizes to form a dynamic ring structure in a strictly GTP-dependent manner. Interacts directly with several other division proteins.</text>
</comment>
<dbReference type="SUPFAM" id="SSF55307">
    <property type="entry name" value="Tubulin C-terminal domain-like"/>
    <property type="match status" value="1"/>
</dbReference>
<feature type="binding site" evidence="5">
    <location>
        <begin position="109"/>
        <end position="111"/>
    </location>
    <ligand>
        <name>GTP</name>
        <dbReference type="ChEBI" id="CHEBI:37565"/>
    </ligand>
</feature>
<dbReference type="PANTHER" id="PTHR30314">
    <property type="entry name" value="CELL DIVISION PROTEIN FTSZ-RELATED"/>
    <property type="match status" value="1"/>
</dbReference>
<evidence type="ECO:0000259" key="7">
    <source>
        <dbReference type="SMART" id="SM00864"/>
    </source>
</evidence>
<dbReference type="PANTHER" id="PTHR30314:SF3">
    <property type="entry name" value="MITOCHONDRIAL DIVISION PROTEIN FSZA"/>
    <property type="match status" value="1"/>
</dbReference>
<keyword evidence="4 5" id="KW-0717">Septation</keyword>
<dbReference type="InterPro" id="IPR000158">
    <property type="entry name" value="Cell_div_FtsZ"/>
</dbReference>
<dbReference type="SMART" id="SM00865">
    <property type="entry name" value="Tubulin_C"/>
    <property type="match status" value="1"/>
</dbReference>
<feature type="domain" description="Tubulin/FtsZ 2-layer sandwich" evidence="8">
    <location>
        <begin position="207"/>
        <end position="327"/>
    </location>
</feature>
<dbReference type="InterPro" id="IPR045061">
    <property type="entry name" value="FtsZ/CetZ"/>
</dbReference>
<evidence type="ECO:0000313" key="9">
    <source>
        <dbReference type="EMBL" id="TDV24111.1"/>
    </source>
</evidence>
<dbReference type="Pfam" id="PF00091">
    <property type="entry name" value="Tubulin"/>
    <property type="match status" value="1"/>
</dbReference>
<comment type="subcellular location">
    <subcellularLocation>
        <location evidence="5">Cytoplasm</location>
    </subcellularLocation>
    <text evidence="5">Assembles at midcell at the inner surface of the cytoplasmic membrane.</text>
</comment>
<gene>
    <name evidence="5" type="primary">ftsZ</name>
    <name evidence="9" type="ORF">BCF59_0056</name>
</gene>
<dbReference type="GO" id="GO:0032153">
    <property type="term" value="C:cell division site"/>
    <property type="evidence" value="ECO:0007669"/>
    <property type="project" value="UniProtKB-UniRule"/>
</dbReference>
<dbReference type="PROSITE" id="PS01135">
    <property type="entry name" value="FTSZ_2"/>
    <property type="match status" value="1"/>
</dbReference>
<evidence type="ECO:0000256" key="3">
    <source>
        <dbReference type="ARBA" id="ARBA00023134"/>
    </source>
</evidence>
<dbReference type="InterPro" id="IPR020805">
    <property type="entry name" value="Cell_div_FtsZ_CS"/>
</dbReference>
<comment type="caution">
    <text evidence="5">Lacks conserved residue(s) required for the propagation of feature annotation.</text>
</comment>
<sequence length="424" mass="46717">MQEINSQMLHNQNISVKVIGVGGCGGNAIHLLQEHKIPHFQYYIANTDSQALNNNACENKLLLDCDNKGWGTGNNPEIGKQAALANTEAIQQALSGADVVIIASGLGGGTGTGATPVIAEIAKNLGALVICVLTTPFSYEGHRTHQIAKDGLVNIIPQTDSYFLVSNSKMEELYAEMPISELYTLSNLTLKNLLQTINDIIFEVGIINIDFADIKTVLKDAKLSFIGVAKATGSQRTEKVLKKIFEHNLVDYQIKSAQKIILNIDADCKTTISELKQIHHSLLEYLQISSDDIEIISGFSQNLTSNESIKISMIISGITTKNNETTIQTQLMSAPDMIDESVSQSQILQDTNLENTNSTTSDNLDEDEFDPAMFNLENIRKNIDFNETRELNLYTTTKEVAIKTNDSDFAADSDDHYVNWFSKF</sequence>
<feature type="binding site" evidence="5">
    <location>
        <position position="187"/>
    </location>
    <ligand>
        <name>GTP</name>
        <dbReference type="ChEBI" id="CHEBI:37565"/>
    </ligand>
</feature>
<comment type="function">
    <text evidence="5 6">Essential cell division protein that forms a contractile ring structure (Z ring) at the future cell division site. The regulation of the ring assembly controls the timing and the location of cell division. One of the functions of the FtsZ ring is to recruit other cell division proteins to the septum to produce a new cell wall between the dividing cells. Binds GTP and shows GTPase activity.</text>
</comment>